<dbReference type="InterPro" id="IPR003661">
    <property type="entry name" value="HisK_dim/P_dom"/>
</dbReference>
<dbReference type="CDD" id="cd00082">
    <property type="entry name" value="HisKA"/>
    <property type="match status" value="1"/>
</dbReference>
<dbReference type="InterPro" id="IPR001610">
    <property type="entry name" value="PAC"/>
</dbReference>
<feature type="transmembrane region" description="Helical" evidence="12">
    <location>
        <begin position="50"/>
        <end position="67"/>
    </location>
</feature>
<dbReference type="Gene3D" id="3.30.565.10">
    <property type="entry name" value="Histidine kinase-like ATPase, C-terminal domain"/>
    <property type="match status" value="1"/>
</dbReference>
<keyword evidence="4" id="KW-0808">Transferase</keyword>
<dbReference type="SUPFAM" id="SSF55874">
    <property type="entry name" value="ATPase domain of HSP90 chaperone/DNA topoisomerase II/histidine kinase"/>
    <property type="match status" value="1"/>
</dbReference>
<dbReference type="SMART" id="SM00086">
    <property type="entry name" value="PAC"/>
    <property type="match status" value="2"/>
</dbReference>
<dbReference type="EC" id="2.7.13.3" evidence="2"/>
<evidence type="ECO:0000256" key="9">
    <source>
        <dbReference type="ARBA" id="ARBA00059827"/>
    </source>
</evidence>
<feature type="domain" description="PAC" evidence="15">
    <location>
        <begin position="188"/>
        <end position="246"/>
    </location>
</feature>
<geneLocation type="plasmid" evidence="16 17">
    <name>pSA2</name>
</geneLocation>
<sequence length="616" mass="66451">MGARGLAAAAVALAAAAALMLESVMANRPIWPLLALAILGSAWMEGWRPAAFALFLASLTGLLLPGASLRDPDYLVDAAGFALVSLAIIALKARMAHWRQAASAHAAQAEQKSREARETAEELGLLIDGATTYAIYMLDPQGRVTIWNKGAERIKGWTEEEVLGQSTAIFYPAEEVVTGKPYADLDRARAQGRVLEEGWRVRKDGSEFLADMTITALRDEHGTLRGFAKIVRDITDQKAAERAIEAREAHLNSILATVPDAMVVIDEEGTMLSFSRAAERMFGYAEPEVLGRNIAMLMPSPDREAHDGYIARFLATGEHRVMGRNRRVIGRRKDGSLVAHELAIGETAAGGRRLFTGFMRDLTQQDATDLRLKELQSELIHVSRVSAMGAMASTLAHELNQPITAVVNYVETASVLLEDATPQAIELVRGALEEAALQSLRAGHIVRRLRDFVARGEVHKQVEDLPALIHEACSLGLAGLRANGVTPVLLLDPAATPVLADRVQIEQVLVNLIRNAAEAMADSEERVLTIRTAIDSPGFVRVTVADTGAGLAHEIAGQLFQAFLSTKSEGMGLGLSICRTIVEAHGGRIWAESQKPGGTRFHFTLIHMATEGSDGG</sequence>
<keyword evidence="6 16" id="KW-0418">Kinase</keyword>
<evidence type="ECO:0000313" key="16">
    <source>
        <dbReference type="EMBL" id="AOR80971.1"/>
    </source>
</evidence>
<name>A0A1D8AFY4_9SPHN</name>
<feature type="domain" description="Histidine kinase" evidence="13">
    <location>
        <begin position="394"/>
        <end position="609"/>
    </location>
</feature>
<dbReference type="Pfam" id="PF02518">
    <property type="entry name" value="HATPase_c"/>
    <property type="match status" value="1"/>
</dbReference>
<evidence type="ECO:0000256" key="4">
    <source>
        <dbReference type="ARBA" id="ARBA00022679"/>
    </source>
</evidence>
<evidence type="ECO:0000256" key="11">
    <source>
        <dbReference type="SAM" id="Coils"/>
    </source>
</evidence>
<dbReference type="GO" id="GO:0006355">
    <property type="term" value="P:regulation of DNA-templated transcription"/>
    <property type="evidence" value="ECO:0007669"/>
    <property type="project" value="InterPro"/>
</dbReference>
<evidence type="ECO:0000313" key="17">
    <source>
        <dbReference type="Proteomes" id="UP000094626"/>
    </source>
</evidence>
<organism evidence="16 17">
    <name type="scientific">Novosphingobium resinovorum</name>
    <dbReference type="NCBI Taxonomy" id="158500"/>
    <lineage>
        <taxon>Bacteria</taxon>
        <taxon>Pseudomonadati</taxon>
        <taxon>Pseudomonadota</taxon>
        <taxon>Alphaproteobacteria</taxon>
        <taxon>Sphingomonadales</taxon>
        <taxon>Sphingomonadaceae</taxon>
        <taxon>Novosphingobium</taxon>
    </lineage>
</organism>
<dbReference type="NCBIfam" id="TIGR00229">
    <property type="entry name" value="sensory_box"/>
    <property type="match status" value="2"/>
</dbReference>
<feature type="domain" description="PAS" evidence="14">
    <location>
        <begin position="247"/>
        <end position="317"/>
    </location>
</feature>
<dbReference type="Gene3D" id="6.10.250.2580">
    <property type="match status" value="1"/>
</dbReference>
<evidence type="ECO:0000256" key="6">
    <source>
        <dbReference type="ARBA" id="ARBA00022777"/>
    </source>
</evidence>
<keyword evidence="5" id="KW-0547">Nucleotide-binding</keyword>
<dbReference type="Pfam" id="PF00989">
    <property type="entry name" value="PAS"/>
    <property type="match status" value="1"/>
</dbReference>
<dbReference type="InterPro" id="IPR005467">
    <property type="entry name" value="His_kinase_dom"/>
</dbReference>
<dbReference type="PANTHER" id="PTHR43065:SF10">
    <property type="entry name" value="PEROXIDE STRESS-ACTIVATED HISTIDINE KINASE MAK3"/>
    <property type="match status" value="1"/>
</dbReference>
<evidence type="ECO:0000256" key="8">
    <source>
        <dbReference type="ARBA" id="ARBA00023012"/>
    </source>
</evidence>
<dbReference type="Gene3D" id="1.10.287.130">
    <property type="match status" value="1"/>
</dbReference>
<dbReference type="PRINTS" id="PR00344">
    <property type="entry name" value="BCTRLSENSOR"/>
</dbReference>
<evidence type="ECO:0000256" key="10">
    <source>
        <dbReference type="ARBA" id="ARBA00070616"/>
    </source>
</evidence>
<evidence type="ECO:0000256" key="1">
    <source>
        <dbReference type="ARBA" id="ARBA00000085"/>
    </source>
</evidence>
<dbReference type="InterPro" id="IPR036890">
    <property type="entry name" value="HATPase_C_sf"/>
</dbReference>
<dbReference type="InterPro" id="IPR000014">
    <property type="entry name" value="PAS"/>
</dbReference>
<dbReference type="SMART" id="SM00091">
    <property type="entry name" value="PAS"/>
    <property type="match status" value="2"/>
</dbReference>
<dbReference type="CDD" id="cd00130">
    <property type="entry name" value="PAS"/>
    <property type="match status" value="2"/>
</dbReference>
<keyword evidence="11" id="KW-0175">Coiled coil</keyword>
<dbReference type="KEGG" id="nre:BES08_27170"/>
<keyword evidence="8" id="KW-0902">Two-component regulatory system</keyword>
<dbReference type="PROSITE" id="PS50109">
    <property type="entry name" value="HIS_KIN"/>
    <property type="match status" value="1"/>
</dbReference>
<dbReference type="InterPro" id="IPR003594">
    <property type="entry name" value="HATPase_dom"/>
</dbReference>
<keyword evidence="12" id="KW-1133">Transmembrane helix</keyword>
<dbReference type="InterPro" id="IPR036097">
    <property type="entry name" value="HisK_dim/P_sf"/>
</dbReference>
<evidence type="ECO:0000256" key="12">
    <source>
        <dbReference type="SAM" id="Phobius"/>
    </source>
</evidence>
<evidence type="ECO:0000256" key="3">
    <source>
        <dbReference type="ARBA" id="ARBA00022553"/>
    </source>
</evidence>
<feature type="transmembrane region" description="Helical" evidence="12">
    <location>
        <begin position="74"/>
        <end position="91"/>
    </location>
</feature>
<accession>A0A1D8AFY4</accession>
<keyword evidence="7" id="KW-0067">ATP-binding</keyword>
<feature type="coiled-coil region" evidence="11">
    <location>
        <begin position="99"/>
        <end position="126"/>
    </location>
</feature>
<dbReference type="GO" id="GO:0000155">
    <property type="term" value="F:phosphorelay sensor kinase activity"/>
    <property type="evidence" value="ECO:0007669"/>
    <property type="project" value="InterPro"/>
</dbReference>
<comment type="catalytic activity">
    <reaction evidence="1">
        <text>ATP + protein L-histidine = ADP + protein N-phospho-L-histidine.</text>
        <dbReference type="EC" id="2.7.13.3"/>
    </reaction>
</comment>
<dbReference type="InterPro" id="IPR000700">
    <property type="entry name" value="PAS-assoc_C"/>
</dbReference>
<dbReference type="Proteomes" id="UP000094626">
    <property type="component" value="Plasmid pSA2"/>
</dbReference>
<dbReference type="SUPFAM" id="SSF55785">
    <property type="entry name" value="PYP-like sensor domain (PAS domain)"/>
    <property type="match status" value="2"/>
</dbReference>
<evidence type="ECO:0000259" key="13">
    <source>
        <dbReference type="PROSITE" id="PS50109"/>
    </source>
</evidence>
<dbReference type="EMBL" id="CP017077">
    <property type="protein sequence ID" value="AOR80971.1"/>
    <property type="molecule type" value="Genomic_DNA"/>
</dbReference>
<keyword evidence="12" id="KW-0812">Transmembrane</keyword>
<dbReference type="InterPro" id="IPR013767">
    <property type="entry name" value="PAS_fold"/>
</dbReference>
<dbReference type="SUPFAM" id="SSF47384">
    <property type="entry name" value="Homodimeric domain of signal transducing histidine kinase"/>
    <property type="match status" value="1"/>
</dbReference>
<reference evidence="17" key="1">
    <citation type="journal article" date="2017" name="J. Biotechnol.">
        <title>Complete genome sequence of Novosphingobium resinovorum SA1, a versatile xenobiotic-degrading bacterium capable of utilizing sulfanilic acid.</title>
        <authorList>
            <person name="Hegedus B."/>
            <person name="Kos P.B."/>
            <person name="Balint B."/>
            <person name="Maroti G."/>
            <person name="Gan H.M."/>
            <person name="Perei K."/>
            <person name="Rakhely G."/>
        </authorList>
    </citation>
    <scope>NUCLEOTIDE SEQUENCE [LARGE SCALE GENOMIC DNA]</scope>
    <source>
        <strain evidence="17">SA1</strain>
    </source>
</reference>
<keyword evidence="16" id="KW-0614">Plasmid</keyword>
<dbReference type="Pfam" id="PF00512">
    <property type="entry name" value="HisKA"/>
    <property type="match status" value="1"/>
</dbReference>
<evidence type="ECO:0000259" key="15">
    <source>
        <dbReference type="PROSITE" id="PS50113"/>
    </source>
</evidence>
<protein>
    <recommendedName>
        <fullName evidence="10">Sensor protein FixL</fullName>
        <ecNumber evidence="2">2.7.13.3</ecNumber>
    </recommendedName>
</protein>
<dbReference type="SMART" id="SM00388">
    <property type="entry name" value="HisKA"/>
    <property type="match status" value="1"/>
</dbReference>
<dbReference type="Gene3D" id="3.30.450.20">
    <property type="entry name" value="PAS domain"/>
    <property type="match status" value="2"/>
</dbReference>
<dbReference type="InterPro" id="IPR035965">
    <property type="entry name" value="PAS-like_dom_sf"/>
</dbReference>
<dbReference type="InterPro" id="IPR004358">
    <property type="entry name" value="Sig_transdc_His_kin-like_C"/>
</dbReference>
<dbReference type="SMART" id="SM00387">
    <property type="entry name" value="HATPase_c"/>
    <property type="match status" value="1"/>
</dbReference>
<dbReference type="GO" id="GO:0005524">
    <property type="term" value="F:ATP binding"/>
    <property type="evidence" value="ECO:0007669"/>
    <property type="project" value="UniProtKB-KW"/>
</dbReference>
<keyword evidence="17" id="KW-1185">Reference proteome</keyword>
<dbReference type="AlphaFoldDB" id="A0A1D8AFY4"/>
<feature type="domain" description="PAS" evidence="14">
    <location>
        <begin position="119"/>
        <end position="172"/>
    </location>
</feature>
<keyword evidence="12" id="KW-0472">Membrane</keyword>
<dbReference type="Pfam" id="PF13426">
    <property type="entry name" value="PAS_9"/>
    <property type="match status" value="1"/>
</dbReference>
<comment type="function">
    <text evidence="9">Putative oxygen sensor; modulates the activity of FixJ, a transcriptional activator of nitrogen fixation fixK gene. FixL probably acts as a kinase that phosphorylates FixJ.</text>
</comment>
<evidence type="ECO:0000256" key="2">
    <source>
        <dbReference type="ARBA" id="ARBA00012438"/>
    </source>
</evidence>
<evidence type="ECO:0000256" key="5">
    <source>
        <dbReference type="ARBA" id="ARBA00022741"/>
    </source>
</evidence>
<dbReference type="PANTHER" id="PTHR43065">
    <property type="entry name" value="SENSOR HISTIDINE KINASE"/>
    <property type="match status" value="1"/>
</dbReference>
<evidence type="ECO:0000256" key="7">
    <source>
        <dbReference type="ARBA" id="ARBA00022840"/>
    </source>
</evidence>
<dbReference type="PROSITE" id="PS50112">
    <property type="entry name" value="PAS"/>
    <property type="match status" value="2"/>
</dbReference>
<dbReference type="PROSITE" id="PS50113">
    <property type="entry name" value="PAC"/>
    <property type="match status" value="1"/>
</dbReference>
<dbReference type="FunFam" id="3.30.450.20:FF:000060">
    <property type="entry name" value="Sensor protein FixL"/>
    <property type="match status" value="1"/>
</dbReference>
<evidence type="ECO:0000259" key="14">
    <source>
        <dbReference type="PROSITE" id="PS50112"/>
    </source>
</evidence>
<gene>
    <name evidence="16" type="ORF">BES08_27170</name>
</gene>
<keyword evidence="3" id="KW-0597">Phosphoprotein</keyword>
<proteinExistence type="predicted"/>